<dbReference type="AlphaFoldDB" id="A0A226EC51"/>
<dbReference type="InterPro" id="IPR008906">
    <property type="entry name" value="HATC_C_dom"/>
</dbReference>
<dbReference type="PROSITE" id="PS50016">
    <property type="entry name" value="ZF_PHD_2"/>
    <property type="match status" value="1"/>
</dbReference>
<gene>
    <name evidence="6" type="ORF">Fcan01_11667</name>
</gene>
<dbReference type="InterPro" id="IPR012337">
    <property type="entry name" value="RNaseH-like_sf"/>
</dbReference>
<proteinExistence type="predicted"/>
<dbReference type="PANTHER" id="PTHR47501">
    <property type="entry name" value="TRANSPOSASE-RELATED"/>
    <property type="match status" value="1"/>
</dbReference>
<feature type="domain" description="PHD-type" evidence="5">
    <location>
        <begin position="6"/>
        <end position="68"/>
    </location>
</feature>
<evidence type="ECO:0000313" key="6">
    <source>
        <dbReference type="EMBL" id="OXA54607.1"/>
    </source>
</evidence>
<keyword evidence="3" id="KW-0862">Zinc</keyword>
<dbReference type="OMA" id="KGHHTHD"/>
<dbReference type="InterPro" id="IPR019787">
    <property type="entry name" value="Znf_PHD-finger"/>
</dbReference>
<accession>A0A226EC51</accession>
<dbReference type="GO" id="GO:0046983">
    <property type="term" value="F:protein dimerization activity"/>
    <property type="evidence" value="ECO:0007669"/>
    <property type="project" value="InterPro"/>
</dbReference>
<dbReference type="GO" id="GO:0008270">
    <property type="term" value="F:zinc ion binding"/>
    <property type="evidence" value="ECO:0007669"/>
    <property type="project" value="UniProtKB-KW"/>
</dbReference>
<dbReference type="EMBL" id="LNIX01000005">
    <property type="protein sequence ID" value="OXA54607.1"/>
    <property type="molecule type" value="Genomic_DNA"/>
</dbReference>
<dbReference type="PANTHER" id="PTHR47501:SF5">
    <property type="entry name" value="HAT C-TERMINAL DIMERISATION DOMAIN-CONTAINING PROTEIN"/>
    <property type="match status" value="1"/>
</dbReference>
<dbReference type="Proteomes" id="UP000198287">
    <property type="component" value="Unassembled WGS sequence"/>
</dbReference>
<dbReference type="SUPFAM" id="SSF57903">
    <property type="entry name" value="FYVE/PHD zinc finger"/>
    <property type="match status" value="1"/>
</dbReference>
<name>A0A226EC51_FOLCA</name>
<dbReference type="InterPro" id="IPR011011">
    <property type="entry name" value="Znf_FYVE_PHD"/>
</dbReference>
<dbReference type="PROSITE" id="PS01359">
    <property type="entry name" value="ZF_PHD_1"/>
    <property type="match status" value="1"/>
</dbReference>
<sequence>MLNSNTRICTTCTSPTPTQCSLCEIHDRKQKVVCSICEKHYHRPCLKKTNPKLKSTTIDWSCMICTTTSTTSHPINSNFAGPTQQLNLPRGIKIGHINVRDLLSTTKKDLMRESAVLTVQRFMGTHDAEKITDTLLNIVQRFQLQKEKITAIVTDNGANFVKAFKEYGTPLDTDEDDDEIEREEISSLAFDLLPSLPTHVRCASHTLSLCATTDIEKANIVTPRGIENFKVVFRSAIGKCNALWNLASRSNKTAEEIKELCGVALDKFERLFLLVKVECPTSTEVEFLEEYVKAMQPVAYALDKLQGEKTFYFGYFAPVIFQTRKRLESLILEKTRFSSKIAAVLKKSIETRFKNICELNLQKCAPELFSAISFPFIKYTWVPEETRERLKKAFIDEAKQIRSTILGVATSTIGTKVPSTDDKFFKFEEPDPNSQVISNDVELECIKYFQDPSVELGCLDCYPSIRKVFEKYNTALASSAPVERAFSYGGLLLTPKRATLSDEMIDKLVVLKVSYGKSN</sequence>
<keyword evidence="7" id="KW-1185">Reference proteome</keyword>
<evidence type="ECO:0000256" key="4">
    <source>
        <dbReference type="PROSITE-ProRule" id="PRU00146"/>
    </source>
</evidence>
<keyword evidence="2 4" id="KW-0863">Zinc-finger</keyword>
<protein>
    <recommendedName>
        <fullName evidence="5">PHD-type domain-containing protein</fullName>
    </recommendedName>
</protein>
<evidence type="ECO:0000313" key="7">
    <source>
        <dbReference type="Proteomes" id="UP000198287"/>
    </source>
</evidence>
<dbReference type="InterPro" id="IPR019786">
    <property type="entry name" value="Zinc_finger_PHD-type_CS"/>
</dbReference>
<dbReference type="Pfam" id="PF05699">
    <property type="entry name" value="Dimer_Tnp_hAT"/>
    <property type="match status" value="1"/>
</dbReference>
<keyword evidence="1" id="KW-0479">Metal-binding</keyword>
<evidence type="ECO:0000256" key="1">
    <source>
        <dbReference type="ARBA" id="ARBA00022723"/>
    </source>
</evidence>
<dbReference type="SUPFAM" id="SSF53098">
    <property type="entry name" value="Ribonuclease H-like"/>
    <property type="match status" value="1"/>
</dbReference>
<dbReference type="OrthoDB" id="8195018at2759"/>
<organism evidence="6 7">
    <name type="scientific">Folsomia candida</name>
    <name type="common">Springtail</name>
    <dbReference type="NCBI Taxonomy" id="158441"/>
    <lineage>
        <taxon>Eukaryota</taxon>
        <taxon>Metazoa</taxon>
        <taxon>Ecdysozoa</taxon>
        <taxon>Arthropoda</taxon>
        <taxon>Hexapoda</taxon>
        <taxon>Collembola</taxon>
        <taxon>Entomobryomorpha</taxon>
        <taxon>Isotomoidea</taxon>
        <taxon>Isotomidae</taxon>
        <taxon>Proisotominae</taxon>
        <taxon>Folsomia</taxon>
    </lineage>
</organism>
<evidence type="ECO:0000256" key="2">
    <source>
        <dbReference type="ARBA" id="ARBA00022771"/>
    </source>
</evidence>
<comment type="caution">
    <text evidence="6">The sequence shown here is derived from an EMBL/GenBank/DDBJ whole genome shotgun (WGS) entry which is preliminary data.</text>
</comment>
<reference evidence="6 7" key="1">
    <citation type="submission" date="2015-12" db="EMBL/GenBank/DDBJ databases">
        <title>The genome of Folsomia candida.</title>
        <authorList>
            <person name="Faddeeva A."/>
            <person name="Derks M.F."/>
            <person name="Anvar Y."/>
            <person name="Smit S."/>
            <person name="Van Straalen N."/>
            <person name="Roelofs D."/>
        </authorList>
    </citation>
    <scope>NUCLEOTIDE SEQUENCE [LARGE SCALE GENOMIC DNA]</scope>
    <source>
        <strain evidence="6 7">VU population</strain>
        <tissue evidence="6">Whole body</tissue>
    </source>
</reference>
<evidence type="ECO:0000256" key="3">
    <source>
        <dbReference type="ARBA" id="ARBA00022833"/>
    </source>
</evidence>
<evidence type="ECO:0000259" key="5">
    <source>
        <dbReference type="PROSITE" id="PS50016"/>
    </source>
</evidence>